<comment type="caution">
    <text evidence="3">The sequence shown here is derived from an EMBL/GenBank/DDBJ whole genome shotgun (WGS) entry which is preliminary data.</text>
</comment>
<proteinExistence type="predicted"/>
<keyword evidence="2" id="KW-0472">Membrane</keyword>
<keyword evidence="2" id="KW-0812">Transmembrane</keyword>
<evidence type="ECO:0000313" key="4">
    <source>
        <dbReference type="Proteomes" id="UP000013782"/>
    </source>
</evidence>
<organism evidence="3 4">
    <name type="scientific">Enterococcus pallens ATCC BAA-351</name>
    <dbReference type="NCBI Taxonomy" id="1158607"/>
    <lineage>
        <taxon>Bacteria</taxon>
        <taxon>Bacillati</taxon>
        <taxon>Bacillota</taxon>
        <taxon>Bacilli</taxon>
        <taxon>Lactobacillales</taxon>
        <taxon>Enterococcaceae</taxon>
        <taxon>Enterococcus</taxon>
    </lineage>
</organism>
<dbReference type="AlphaFoldDB" id="R2SFI7"/>
<accession>R2SFI7</accession>
<keyword evidence="4" id="KW-1185">Reference proteome</keyword>
<dbReference type="InterPro" id="IPR037873">
    <property type="entry name" value="BamE-like"/>
</dbReference>
<protein>
    <submittedName>
        <fullName evidence="3">Uncharacterized protein</fullName>
    </submittedName>
</protein>
<keyword evidence="1" id="KW-0732">Signal</keyword>
<dbReference type="PATRIC" id="fig|1158607.3.peg.2959"/>
<dbReference type="eggNOG" id="ENOG5030648">
    <property type="taxonomic scope" value="Bacteria"/>
</dbReference>
<gene>
    <name evidence="3" type="ORF">UAU_02978</name>
</gene>
<name>R2SFI7_9ENTE</name>
<evidence type="ECO:0000256" key="1">
    <source>
        <dbReference type="ARBA" id="ARBA00022729"/>
    </source>
</evidence>
<reference evidence="3 4" key="1">
    <citation type="submission" date="2013-02" db="EMBL/GenBank/DDBJ databases">
        <title>The Genome Sequence of Enterococcus pallens BAA-351.</title>
        <authorList>
            <consortium name="The Broad Institute Genome Sequencing Platform"/>
            <consortium name="The Broad Institute Genome Sequencing Center for Infectious Disease"/>
            <person name="Earl A.M."/>
            <person name="Gilmore M.S."/>
            <person name="Lebreton F."/>
            <person name="Walker B."/>
            <person name="Young S.K."/>
            <person name="Zeng Q."/>
            <person name="Gargeya S."/>
            <person name="Fitzgerald M."/>
            <person name="Haas B."/>
            <person name="Abouelleil A."/>
            <person name="Alvarado L."/>
            <person name="Arachchi H.M."/>
            <person name="Berlin A.M."/>
            <person name="Chapman S.B."/>
            <person name="Dewar J."/>
            <person name="Goldberg J."/>
            <person name="Griggs A."/>
            <person name="Gujja S."/>
            <person name="Hansen M."/>
            <person name="Howarth C."/>
            <person name="Imamovic A."/>
            <person name="Larimer J."/>
            <person name="McCowan C."/>
            <person name="Murphy C."/>
            <person name="Neiman D."/>
            <person name="Pearson M."/>
            <person name="Priest M."/>
            <person name="Roberts A."/>
            <person name="Saif S."/>
            <person name="Shea T."/>
            <person name="Sisk P."/>
            <person name="Sykes S."/>
            <person name="Wortman J."/>
            <person name="Nusbaum C."/>
            <person name="Birren B."/>
        </authorList>
    </citation>
    <scope>NUCLEOTIDE SEQUENCE [LARGE SCALE GENOMIC DNA]</scope>
    <source>
        <strain evidence="3 4">ATCC BAA-351</strain>
    </source>
</reference>
<keyword evidence="2" id="KW-1133">Transmembrane helix</keyword>
<evidence type="ECO:0000313" key="3">
    <source>
        <dbReference type="EMBL" id="EOH91676.1"/>
    </source>
</evidence>
<dbReference type="EMBL" id="AJAQ01000033">
    <property type="protein sequence ID" value="EOH91676.1"/>
    <property type="molecule type" value="Genomic_DNA"/>
</dbReference>
<dbReference type="HOGENOM" id="CLU_1400618_0_0_9"/>
<evidence type="ECO:0000256" key="2">
    <source>
        <dbReference type="SAM" id="Phobius"/>
    </source>
</evidence>
<dbReference type="Gene3D" id="3.30.1450.10">
    <property type="match status" value="1"/>
</dbReference>
<dbReference type="Proteomes" id="UP000013782">
    <property type="component" value="Unassembled WGS sequence"/>
</dbReference>
<sequence>MIFLKNMDRMGSIMKTKECTNCGSTQFHQVKDGWKCEYCGTLYLNPKKNREIHQADEPTVNKKKKILPPIFTIIPIIIMLVGLLGYSMVQTNKRATNYKPIEPGIEKPSDKVEFPGNWTQDIYNSIKVATQIYNGDTEKYSFENGSSYEELEKLVGKPDTVTSWEKESYGMPPRSMATWNKNSDGDHMPHSVTVTYEKDTLMITDKNHY</sequence>
<feature type="transmembrane region" description="Helical" evidence="2">
    <location>
        <begin position="70"/>
        <end position="89"/>
    </location>
</feature>